<dbReference type="AlphaFoldDB" id="A0A183V0Y1"/>
<sequence length="91" mass="10135">MAHKKSPQSGLYDTAPSVNFFTRSPDYCSNREDESAAEPRVIQKMSSRLDGVPPHIFDATLRLSMKWQQPPECCVTPRNVLIGSGSEVIIL</sequence>
<evidence type="ECO:0000313" key="2">
    <source>
        <dbReference type="Proteomes" id="UP000050794"/>
    </source>
</evidence>
<evidence type="ECO:0000313" key="1">
    <source>
        <dbReference type="EMBL" id="VDM45722.1"/>
    </source>
</evidence>
<dbReference type="WBParaSite" id="TCNE_0001440101-mRNA-1">
    <property type="protein sequence ID" value="TCNE_0001440101-mRNA-1"/>
    <property type="gene ID" value="TCNE_0001440101"/>
</dbReference>
<dbReference type="EMBL" id="UYWY01022235">
    <property type="protein sequence ID" value="VDM45722.1"/>
    <property type="molecule type" value="Genomic_DNA"/>
</dbReference>
<proteinExistence type="predicted"/>
<reference evidence="3" key="1">
    <citation type="submission" date="2016-06" db="UniProtKB">
        <authorList>
            <consortium name="WormBaseParasite"/>
        </authorList>
    </citation>
    <scope>IDENTIFICATION</scope>
</reference>
<accession>A0A183V0Y1</accession>
<reference evidence="1 2" key="2">
    <citation type="submission" date="2018-11" db="EMBL/GenBank/DDBJ databases">
        <authorList>
            <consortium name="Pathogen Informatics"/>
        </authorList>
    </citation>
    <scope>NUCLEOTIDE SEQUENCE [LARGE SCALE GENOMIC DNA]</scope>
</reference>
<dbReference type="Proteomes" id="UP000050794">
    <property type="component" value="Unassembled WGS sequence"/>
</dbReference>
<name>A0A183V0Y1_TOXCA</name>
<keyword evidence="2" id="KW-1185">Reference proteome</keyword>
<protein>
    <submittedName>
        <fullName evidence="1 3">Uncharacterized protein</fullName>
    </submittedName>
</protein>
<organism evidence="2 3">
    <name type="scientific">Toxocara canis</name>
    <name type="common">Canine roundworm</name>
    <dbReference type="NCBI Taxonomy" id="6265"/>
    <lineage>
        <taxon>Eukaryota</taxon>
        <taxon>Metazoa</taxon>
        <taxon>Ecdysozoa</taxon>
        <taxon>Nematoda</taxon>
        <taxon>Chromadorea</taxon>
        <taxon>Rhabditida</taxon>
        <taxon>Spirurina</taxon>
        <taxon>Ascaridomorpha</taxon>
        <taxon>Ascaridoidea</taxon>
        <taxon>Toxocaridae</taxon>
        <taxon>Toxocara</taxon>
    </lineage>
</organism>
<gene>
    <name evidence="1" type="ORF">TCNE_LOCUS14401</name>
</gene>
<evidence type="ECO:0000313" key="3">
    <source>
        <dbReference type="WBParaSite" id="TCNE_0001440101-mRNA-1"/>
    </source>
</evidence>